<name>A0A9R1WM33_LACSA</name>
<feature type="domain" description="Reverse transcriptase/retrotransposon-derived protein RNase H-like" evidence="1">
    <location>
        <begin position="26"/>
        <end position="87"/>
    </location>
</feature>
<keyword evidence="3" id="KW-1185">Reference proteome</keyword>
<dbReference type="Pfam" id="PF17919">
    <property type="entry name" value="RT_RNaseH_2"/>
    <property type="match status" value="1"/>
</dbReference>
<sequence length="153" mass="17954">MRFIKYFSKILVPMCQLLQKDAEFDFNEDCKKAYDVLKNLRTPSPIIQPPDWSLPFEIMCDASNYAIGAVLGKRKGRELDIEIRYKSEKENMVFDLLSRLTPPEDPILIRETFPDEHLFAVQNPPWFVDIVNYLVSRELLSDLTRAQKDKIKK</sequence>
<accession>A0A9R1WM33</accession>
<dbReference type="PANTHER" id="PTHR34072:SF57">
    <property type="entry name" value="RNA-DIRECTED DNA POLYMERASE"/>
    <property type="match status" value="1"/>
</dbReference>
<reference evidence="2 3" key="1">
    <citation type="journal article" date="2017" name="Nat. Commun.">
        <title>Genome assembly with in vitro proximity ligation data and whole-genome triplication in lettuce.</title>
        <authorList>
            <person name="Reyes-Chin-Wo S."/>
            <person name="Wang Z."/>
            <person name="Yang X."/>
            <person name="Kozik A."/>
            <person name="Arikit S."/>
            <person name="Song C."/>
            <person name="Xia L."/>
            <person name="Froenicke L."/>
            <person name="Lavelle D.O."/>
            <person name="Truco M.J."/>
            <person name="Xia R."/>
            <person name="Zhu S."/>
            <person name="Xu C."/>
            <person name="Xu H."/>
            <person name="Xu X."/>
            <person name="Cox K."/>
            <person name="Korf I."/>
            <person name="Meyers B.C."/>
            <person name="Michelmore R.W."/>
        </authorList>
    </citation>
    <scope>NUCLEOTIDE SEQUENCE [LARGE SCALE GENOMIC DNA]</scope>
    <source>
        <strain evidence="3">cv. Salinas</strain>
        <tissue evidence="2">Seedlings</tissue>
    </source>
</reference>
<dbReference type="InterPro" id="IPR043128">
    <property type="entry name" value="Rev_trsase/Diguanyl_cyclase"/>
</dbReference>
<dbReference type="InterPro" id="IPR043502">
    <property type="entry name" value="DNA/RNA_pol_sf"/>
</dbReference>
<proteinExistence type="predicted"/>
<gene>
    <name evidence="2" type="ORF">LSAT_V11C100020490</name>
</gene>
<comment type="caution">
    <text evidence="2">The sequence shown here is derived from an EMBL/GenBank/DDBJ whole genome shotgun (WGS) entry which is preliminary data.</text>
</comment>
<evidence type="ECO:0000313" key="3">
    <source>
        <dbReference type="Proteomes" id="UP000235145"/>
    </source>
</evidence>
<organism evidence="2 3">
    <name type="scientific">Lactuca sativa</name>
    <name type="common">Garden lettuce</name>
    <dbReference type="NCBI Taxonomy" id="4236"/>
    <lineage>
        <taxon>Eukaryota</taxon>
        <taxon>Viridiplantae</taxon>
        <taxon>Streptophyta</taxon>
        <taxon>Embryophyta</taxon>
        <taxon>Tracheophyta</taxon>
        <taxon>Spermatophyta</taxon>
        <taxon>Magnoliopsida</taxon>
        <taxon>eudicotyledons</taxon>
        <taxon>Gunneridae</taxon>
        <taxon>Pentapetalae</taxon>
        <taxon>asterids</taxon>
        <taxon>campanulids</taxon>
        <taxon>Asterales</taxon>
        <taxon>Asteraceae</taxon>
        <taxon>Cichorioideae</taxon>
        <taxon>Cichorieae</taxon>
        <taxon>Lactucinae</taxon>
        <taxon>Lactuca</taxon>
    </lineage>
</organism>
<protein>
    <recommendedName>
        <fullName evidence="1">Reverse transcriptase/retrotransposon-derived protein RNase H-like domain-containing protein</fullName>
    </recommendedName>
</protein>
<dbReference type="Gene3D" id="3.30.70.270">
    <property type="match status" value="1"/>
</dbReference>
<evidence type="ECO:0000313" key="2">
    <source>
        <dbReference type="EMBL" id="KAJ0224981.1"/>
    </source>
</evidence>
<dbReference type="SUPFAM" id="SSF56672">
    <property type="entry name" value="DNA/RNA polymerases"/>
    <property type="match status" value="1"/>
</dbReference>
<dbReference type="EMBL" id="NBSK02000001">
    <property type="protein sequence ID" value="KAJ0224981.1"/>
    <property type="molecule type" value="Genomic_DNA"/>
</dbReference>
<dbReference type="Proteomes" id="UP000235145">
    <property type="component" value="Unassembled WGS sequence"/>
</dbReference>
<dbReference type="PANTHER" id="PTHR34072">
    <property type="entry name" value="ENZYMATIC POLYPROTEIN-RELATED"/>
    <property type="match status" value="1"/>
</dbReference>
<evidence type="ECO:0000259" key="1">
    <source>
        <dbReference type="Pfam" id="PF17919"/>
    </source>
</evidence>
<dbReference type="AlphaFoldDB" id="A0A9R1WM33"/>
<dbReference type="InterPro" id="IPR041577">
    <property type="entry name" value="RT_RNaseH_2"/>
</dbReference>